<comment type="caution">
    <text evidence="1">The sequence shown here is derived from an EMBL/GenBank/DDBJ whole genome shotgun (WGS) entry which is preliminary data.</text>
</comment>
<evidence type="ECO:0000313" key="1">
    <source>
        <dbReference type="EMBL" id="TCC98448.1"/>
    </source>
</evidence>
<proteinExistence type="predicted"/>
<dbReference type="AlphaFoldDB" id="A0A4R0NE92"/>
<gene>
    <name evidence="1" type="ORF">EZ444_03960</name>
</gene>
<evidence type="ECO:0000313" key="2">
    <source>
        <dbReference type="Proteomes" id="UP000291117"/>
    </source>
</evidence>
<protein>
    <submittedName>
        <fullName evidence="1">Uncharacterized protein</fullName>
    </submittedName>
</protein>
<dbReference type="EMBL" id="SJSM01000002">
    <property type="protein sequence ID" value="TCC98448.1"/>
    <property type="molecule type" value="Genomic_DNA"/>
</dbReference>
<dbReference type="Proteomes" id="UP000291117">
    <property type="component" value="Unassembled WGS sequence"/>
</dbReference>
<accession>A0A4R0NE92</accession>
<name>A0A4R0NE92_9SPHI</name>
<organism evidence="1 2">
    <name type="scientific">Pedobacter hiemivivus</name>
    <dbReference type="NCBI Taxonomy" id="2530454"/>
    <lineage>
        <taxon>Bacteria</taxon>
        <taxon>Pseudomonadati</taxon>
        <taxon>Bacteroidota</taxon>
        <taxon>Sphingobacteriia</taxon>
        <taxon>Sphingobacteriales</taxon>
        <taxon>Sphingobacteriaceae</taxon>
        <taxon>Pedobacter</taxon>
    </lineage>
</organism>
<reference evidence="1 2" key="1">
    <citation type="submission" date="2019-02" db="EMBL/GenBank/DDBJ databases">
        <title>Pedobacter sp. RP-3-8 sp. nov., isolated from Arctic soil.</title>
        <authorList>
            <person name="Dahal R.H."/>
        </authorList>
    </citation>
    <scope>NUCLEOTIDE SEQUENCE [LARGE SCALE GENOMIC DNA]</scope>
    <source>
        <strain evidence="1 2">RP-3-8</strain>
    </source>
</reference>
<dbReference type="RefSeq" id="WP_131607431.1">
    <property type="nucleotide sequence ID" value="NZ_SJSM01000002.1"/>
</dbReference>
<dbReference type="OrthoDB" id="1064164at2"/>
<sequence length="264" mass="31406">MEKEKPAFRLKYNGVVVIQSLPDNEPQTGKQLYDDTIARWCDKYEHGKYFYNPSSKKELLDVLNEVCNNVLKDDLMPILHFELHGFKKGLELKNKEQILWHEFMDHCRLINIRTNNQLIITLASCWGSEIWRMIDITKPSPYWGYIGPKEEISSGDLMEDFSDFYDSLLTEQNLDNALKKLAFNDRRHKYIYLHAKGIFEHHIEKNYKGTTINKNETFKRLAKQAKEHYPNLNRAERRNRVKTNVNTFNRTSFIYKMKKAFLMT</sequence>
<keyword evidence="2" id="KW-1185">Reference proteome</keyword>